<evidence type="ECO:0000256" key="1">
    <source>
        <dbReference type="SAM" id="Phobius"/>
    </source>
</evidence>
<feature type="transmembrane region" description="Helical" evidence="1">
    <location>
        <begin position="115"/>
        <end position="140"/>
    </location>
</feature>
<sequence length="141" mass="16236">MKWANLPMWVCLFLLSNTTEQFSCIQRVRALIAWPLRKGGKNMDAFLFILKYLMQGSLIIGGALLTYWFQYTDEGKKHWERKIKRLNGERSGRKGQGGSKKKARDITRFLKEGSLLLKISLSLFGIFLVSLLLMGVVVFFL</sequence>
<protein>
    <recommendedName>
        <fullName evidence="4">DUF3899 domain-containing protein</fullName>
    </recommendedName>
</protein>
<comment type="caution">
    <text evidence="2">The sequence shown here is derived from an EMBL/GenBank/DDBJ whole genome shotgun (WGS) entry which is preliminary data.</text>
</comment>
<reference evidence="2 3" key="1">
    <citation type="submission" date="2018-08" db="EMBL/GenBank/DDBJ databases">
        <title>Genome sequence of strict halophilic Halobacillus trueperi SS1 isolated from Lunsu, a salty water body of North West Himalayas.</title>
        <authorList>
            <person name="Gupta S."/>
            <person name="Sharma P."/>
            <person name="Dev K."/>
            <person name="Baumler D."/>
            <person name="Sourirajan A."/>
        </authorList>
    </citation>
    <scope>NUCLEOTIDE SEQUENCE [LARGE SCALE GENOMIC DNA]</scope>
    <source>
        <strain evidence="2 3">SS1</strain>
    </source>
</reference>
<dbReference type="EMBL" id="QTLC01000043">
    <property type="protein sequence ID" value="RDY70663.1"/>
    <property type="molecule type" value="Genomic_DNA"/>
</dbReference>
<dbReference type="Proteomes" id="UP000257032">
    <property type="component" value="Unassembled WGS sequence"/>
</dbReference>
<evidence type="ECO:0008006" key="4">
    <source>
        <dbReference type="Google" id="ProtNLM"/>
    </source>
</evidence>
<organism evidence="2 3">
    <name type="scientific">Halobacillus trueperi</name>
    <dbReference type="NCBI Taxonomy" id="156205"/>
    <lineage>
        <taxon>Bacteria</taxon>
        <taxon>Bacillati</taxon>
        <taxon>Bacillota</taxon>
        <taxon>Bacilli</taxon>
        <taxon>Bacillales</taxon>
        <taxon>Bacillaceae</taxon>
        <taxon>Halobacillus</taxon>
    </lineage>
</organism>
<feature type="transmembrane region" description="Helical" evidence="1">
    <location>
        <begin position="45"/>
        <end position="69"/>
    </location>
</feature>
<proteinExistence type="predicted"/>
<gene>
    <name evidence="2" type="ORF">DXT76_12130</name>
</gene>
<name>A0A3D8VN23_9BACI</name>
<evidence type="ECO:0000313" key="2">
    <source>
        <dbReference type="EMBL" id="RDY70663.1"/>
    </source>
</evidence>
<keyword evidence="1" id="KW-1133">Transmembrane helix</keyword>
<accession>A0A3D8VN23</accession>
<dbReference type="AlphaFoldDB" id="A0A3D8VN23"/>
<keyword evidence="1" id="KW-0812">Transmembrane</keyword>
<keyword evidence="1" id="KW-0472">Membrane</keyword>
<evidence type="ECO:0000313" key="3">
    <source>
        <dbReference type="Proteomes" id="UP000257032"/>
    </source>
</evidence>